<dbReference type="PANTHER" id="PTHR11219">
    <property type="entry name" value="TENEURIN AND N-ACETYLGLUCOSAMINE-1-PHOSPHODIESTER ALPHA-N-ACETYLGLUCOSAMINIDASE"/>
    <property type="match status" value="1"/>
</dbReference>
<evidence type="ECO:0000256" key="4">
    <source>
        <dbReference type="ARBA" id="ARBA00022536"/>
    </source>
</evidence>
<dbReference type="GO" id="GO:0008038">
    <property type="term" value="P:neuron recognition"/>
    <property type="evidence" value="ECO:0007669"/>
    <property type="project" value="UniProtKB-ARBA"/>
</dbReference>
<evidence type="ECO:0000256" key="15">
    <source>
        <dbReference type="PROSITE-ProRule" id="PRU00076"/>
    </source>
</evidence>
<protein>
    <recommendedName>
        <fullName evidence="18">EGF-like domain-containing protein</fullName>
    </recommendedName>
</protein>
<dbReference type="OrthoDB" id="442731at2759"/>
<dbReference type="InterPro" id="IPR057629">
    <property type="entry name" value="Teneurin1-4_GBD"/>
</dbReference>
<dbReference type="Pfam" id="PF23093">
    <property type="entry name" value="GBD_Tenm3"/>
    <property type="match status" value="1"/>
</dbReference>
<keyword evidence="8 17" id="KW-1133">Transmembrane helix</keyword>
<dbReference type="SUPFAM" id="SSF57196">
    <property type="entry name" value="EGF/Laminin"/>
    <property type="match status" value="1"/>
</dbReference>
<evidence type="ECO:0000256" key="1">
    <source>
        <dbReference type="ARBA" id="ARBA00004167"/>
    </source>
</evidence>
<feature type="disulfide bond" evidence="15">
    <location>
        <begin position="679"/>
        <end position="688"/>
    </location>
</feature>
<feature type="disulfide bond" evidence="15">
    <location>
        <begin position="612"/>
        <end position="621"/>
    </location>
</feature>
<feature type="region of interest" description="Disordered" evidence="16">
    <location>
        <begin position="229"/>
        <end position="282"/>
    </location>
</feature>
<keyword evidence="20" id="KW-1185">Reference proteome</keyword>
<dbReference type="SMART" id="SM00181">
    <property type="entry name" value="EGF"/>
    <property type="match status" value="8"/>
</dbReference>
<evidence type="ECO:0000256" key="14">
    <source>
        <dbReference type="ARBA" id="ARBA00034100"/>
    </source>
</evidence>
<dbReference type="Pfam" id="PF25024">
    <property type="entry name" value="EGF_TEN"/>
    <property type="match status" value="1"/>
</dbReference>
<dbReference type="FunFam" id="2.10.25.10:FF:000021">
    <property type="entry name" value="Teneurin transmembrane protein 2"/>
    <property type="match status" value="1"/>
</dbReference>
<dbReference type="PROSITE" id="PS50026">
    <property type="entry name" value="EGF_3"/>
    <property type="match status" value="3"/>
</dbReference>
<keyword evidence="5 17" id="KW-0812">Transmembrane</keyword>
<feature type="compositionally biased region" description="Low complexity" evidence="16">
    <location>
        <begin position="254"/>
        <end position="267"/>
    </location>
</feature>
<evidence type="ECO:0000256" key="3">
    <source>
        <dbReference type="ARBA" id="ARBA00022475"/>
    </source>
</evidence>
<keyword evidence="10 17" id="KW-0472">Membrane</keyword>
<evidence type="ECO:0000256" key="17">
    <source>
        <dbReference type="SAM" id="Phobius"/>
    </source>
</evidence>
<keyword evidence="4 15" id="KW-0245">EGF-like domain</keyword>
<keyword evidence="7" id="KW-0130">Cell adhesion</keyword>
<gene>
    <name evidence="19" type="ORF">PVAND_014969</name>
</gene>
<evidence type="ECO:0000313" key="19">
    <source>
        <dbReference type="EMBL" id="KAG5666965.1"/>
    </source>
</evidence>
<reference evidence="19" key="1">
    <citation type="submission" date="2021-03" db="EMBL/GenBank/DDBJ databases">
        <title>Chromosome level genome of the anhydrobiotic midge Polypedilum vanderplanki.</title>
        <authorList>
            <person name="Yoshida Y."/>
            <person name="Kikawada T."/>
            <person name="Gusev O."/>
        </authorList>
    </citation>
    <scope>NUCLEOTIDE SEQUENCE</scope>
    <source>
        <strain evidence="19">NIAS01</strain>
        <tissue evidence="19">Whole body or cell culture</tissue>
    </source>
</reference>
<keyword evidence="9" id="KW-0770">Synapse</keyword>
<dbReference type="Proteomes" id="UP001107558">
    <property type="component" value="Chromosome 4"/>
</dbReference>
<dbReference type="PROSITE" id="PS00022">
    <property type="entry name" value="EGF_1"/>
    <property type="match status" value="4"/>
</dbReference>
<feature type="transmembrane region" description="Helical" evidence="17">
    <location>
        <begin position="183"/>
        <end position="208"/>
    </location>
</feature>
<evidence type="ECO:0000256" key="8">
    <source>
        <dbReference type="ARBA" id="ARBA00022989"/>
    </source>
</evidence>
<dbReference type="FunFam" id="2.10.25.10:FF:000013">
    <property type="entry name" value="Teneurin transmembrane protein 4"/>
    <property type="match status" value="1"/>
</dbReference>
<keyword evidence="12" id="KW-0325">Glycoprotein</keyword>
<dbReference type="Gene3D" id="2.60.120.260">
    <property type="entry name" value="Galactose-binding domain-like"/>
    <property type="match status" value="1"/>
</dbReference>
<keyword evidence="13" id="KW-0628">Postsynaptic cell membrane</keyword>
<evidence type="ECO:0000256" key="2">
    <source>
        <dbReference type="ARBA" id="ARBA00009385"/>
    </source>
</evidence>
<comment type="caution">
    <text evidence="15">Lacks conserved residue(s) required for the propagation of feature annotation.</text>
</comment>
<feature type="disulfide bond" evidence="15">
    <location>
        <begin position="815"/>
        <end position="824"/>
    </location>
</feature>
<evidence type="ECO:0000256" key="10">
    <source>
        <dbReference type="ARBA" id="ARBA00023136"/>
    </source>
</evidence>
<evidence type="ECO:0000256" key="12">
    <source>
        <dbReference type="ARBA" id="ARBA00023180"/>
    </source>
</evidence>
<feature type="domain" description="EGF-like" evidence="18">
    <location>
        <begin position="656"/>
        <end position="689"/>
    </location>
</feature>
<keyword evidence="11 15" id="KW-1015">Disulfide bond</keyword>
<dbReference type="InterPro" id="IPR051216">
    <property type="entry name" value="Teneurin"/>
</dbReference>
<dbReference type="FunFam" id="2.10.25.10:FF:000474">
    <property type="entry name" value="Teneurin transmembrane protein 2"/>
    <property type="match status" value="1"/>
</dbReference>
<organism evidence="19 20">
    <name type="scientific">Polypedilum vanderplanki</name>
    <name type="common">Sleeping chironomid midge</name>
    <dbReference type="NCBI Taxonomy" id="319348"/>
    <lineage>
        <taxon>Eukaryota</taxon>
        <taxon>Metazoa</taxon>
        <taxon>Ecdysozoa</taxon>
        <taxon>Arthropoda</taxon>
        <taxon>Hexapoda</taxon>
        <taxon>Insecta</taxon>
        <taxon>Pterygota</taxon>
        <taxon>Neoptera</taxon>
        <taxon>Endopterygota</taxon>
        <taxon>Diptera</taxon>
        <taxon>Nematocera</taxon>
        <taxon>Chironomoidea</taxon>
        <taxon>Chironomidae</taxon>
        <taxon>Chironominae</taxon>
        <taxon>Polypedilum</taxon>
        <taxon>Polypedilum</taxon>
    </lineage>
</organism>
<feature type="disulfide bond" evidence="15">
    <location>
        <begin position="793"/>
        <end position="803"/>
    </location>
</feature>
<name>A0A9J6BB92_POLVA</name>
<proteinExistence type="inferred from homology"/>
<dbReference type="AlphaFoldDB" id="A0A9J6BB92"/>
<evidence type="ECO:0000256" key="11">
    <source>
        <dbReference type="ARBA" id="ARBA00023157"/>
    </source>
</evidence>
<accession>A0A9J6BB92</accession>
<keyword evidence="6" id="KW-0677">Repeat</keyword>
<feature type="domain" description="EGF-like" evidence="18">
    <location>
        <begin position="789"/>
        <end position="825"/>
    </location>
</feature>
<dbReference type="GO" id="GO:0045211">
    <property type="term" value="C:postsynaptic membrane"/>
    <property type="evidence" value="ECO:0007669"/>
    <property type="project" value="UniProtKB-SubCell"/>
</dbReference>
<evidence type="ECO:0000256" key="6">
    <source>
        <dbReference type="ARBA" id="ARBA00022737"/>
    </source>
</evidence>
<dbReference type="GO" id="GO:0007155">
    <property type="term" value="P:cell adhesion"/>
    <property type="evidence" value="ECO:0007669"/>
    <property type="project" value="UniProtKB-KW"/>
</dbReference>
<comment type="subcellular location">
    <subcellularLocation>
        <location evidence="1">Membrane</location>
        <topology evidence="1">Single-pass membrane protein</topology>
    </subcellularLocation>
    <subcellularLocation>
        <location evidence="14">Postsynaptic cell membrane</location>
    </subcellularLocation>
</comment>
<dbReference type="InterPro" id="IPR000742">
    <property type="entry name" value="EGF"/>
</dbReference>
<comment type="caution">
    <text evidence="19">The sequence shown here is derived from an EMBL/GenBank/DDBJ whole genome shotgun (WGS) entry which is preliminary data.</text>
</comment>
<dbReference type="Gene3D" id="2.10.25.10">
    <property type="entry name" value="Laminin"/>
    <property type="match status" value="6"/>
</dbReference>
<keyword evidence="3" id="KW-1003">Cell membrane</keyword>
<dbReference type="GO" id="GO:0008045">
    <property type="term" value="P:motor neuron axon guidance"/>
    <property type="evidence" value="ECO:0007669"/>
    <property type="project" value="TreeGrafter"/>
</dbReference>
<feature type="domain" description="EGF-like" evidence="18">
    <location>
        <begin position="586"/>
        <end position="622"/>
    </location>
</feature>
<dbReference type="EMBL" id="JADBJN010000004">
    <property type="protein sequence ID" value="KAG5666965.1"/>
    <property type="molecule type" value="Genomic_DNA"/>
</dbReference>
<sequence>MDSNQVENERKFSCGFKKEFLRGCLIDGPQQSHINAPEVPPRNPTMNRMNGRVQGLANDLDMDFEPSCLVRTPSGNVYIPSGNLNINKGSPIDYKSNLSGGGGSACSTPTKDTLKQQYDRAYNAGPIIPSRGYFDGGTTNTLSGGPHNTMSIGSHHHPQHHHYSTPLNFRKGFTSKCTWKCTAILVIMLSVILFSILVYMSAASMMSWSYQSTNPCTVLVNEKQDSNNLNSQTQNCATLSSSSSSTNRPNESAQQQQPQLQSSVVNQDPNDQQDSSMGNNIGGKRVKRQVLDVVFDGDGVEHEEEEIIETIEKRVLVNITIGMDKGLGSKQQQVYQLQVAVPLKKKIEGDNKQHYAYSLHEDEHQGNEMNMKPPMSMVLIEKSNDDNEEGNKNEKNFDEMTTTNVNENVENATNETTEMPICDCTNAVSSPGPRAVPPDNTQFKEVELNKRLQRVIPSYGYWNMQFLTTEKSYVKFNFTIPRGSSIGFYARRNALPTHTQYDFNEVLSGFNQRTSRAAYQPTIHRDVMKFMEAGFWFISLYNDDGHNQEVTFFASVSTEMMRNCPNGCSGNGKCIDNKCQCNAGFGGESCNESVCPVLCNQRGDYVNGECHCNPGWKGKECQLAHNECEVPDCNNHGHCIGGKCSCARGYKGKFCEEVDCPHPTCSNHGFCAEEGICICKKGWAGADCSIEDKSAIPCLPNCSNHGKFDPHTQKCNCNAKYSGDDCSLELCDINCGSHGRCVDGKCQCDEGWEGEFCNMKLCDARCNEHGQCKNGTCLCVTGWNGKHCTIEGCPNGCNNHGQCRVGPDGLFECRCYDGWDGVDCSLQLEKDCKDGKDNDKDGLTDCEDPECCSQASCVTNQLCVSSPKPIDILLRKQPPAITASFFERMKFIIDEGSLQNYAKTETFNESRSAVVRGRVVTKLGMGLMGV</sequence>
<evidence type="ECO:0000256" key="9">
    <source>
        <dbReference type="ARBA" id="ARBA00023018"/>
    </source>
</evidence>
<dbReference type="PANTHER" id="PTHR11219:SF72">
    <property type="entry name" value="TENEURIN-M"/>
    <property type="match status" value="1"/>
</dbReference>
<dbReference type="PROSITE" id="PS01186">
    <property type="entry name" value="EGF_2"/>
    <property type="match status" value="3"/>
</dbReference>
<evidence type="ECO:0000256" key="7">
    <source>
        <dbReference type="ARBA" id="ARBA00022889"/>
    </source>
</evidence>
<evidence type="ECO:0000259" key="18">
    <source>
        <dbReference type="PROSITE" id="PS50026"/>
    </source>
</evidence>
<evidence type="ECO:0000256" key="16">
    <source>
        <dbReference type="SAM" id="MobiDB-lite"/>
    </source>
</evidence>
<comment type="similarity">
    <text evidence="2">Belongs to the tenascin family. Teneurin subfamily.</text>
</comment>
<evidence type="ECO:0000313" key="20">
    <source>
        <dbReference type="Proteomes" id="UP001107558"/>
    </source>
</evidence>
<feature type="compositionally biased region" description="Polar residues" evidence="16">
    <location>
        <begin position="268"/>
        <end position="279"/>
    </location>
</feature>
<feature type="compositionally biased region" description="Polar residues" evidence="16">
    <location>
        <begin position="229"/>
        <end position="239"/>
    </location>
</feature>
<evidence type="ECO:0000256" key="13">
    <source>
        <dbReference type="ARBA" id="ARBA00023257"/>
    </source>
</evidence>
<evidence type="ECO:0000256" key="5">
    <source>
        <dbReference type="ARBA" id="ARBA00022692"/>
    </source>
</evidence>